<keyword evidence="1" id="KW-0732">Signal</keyword>
<protein>
    <submittedName>
        <fullName evidence="2">Uncharacterized protein</fullName>
    </submittedName>
</protein>
<evidence type="ECO:0000256" key="1">
    <source>
        <dbReference type="SAM" id="SignalP"/>
    </source>
</evidence>
<dbReference type="EMBL" id="FNYC01000002">
    <property type="protein sequence ID" value="SEI64812.1"/>
    <property type="molecule type" value="Genomic_DNA"/>
</dbReference>
<reference evidence="2 3" key="1">
    <citation type="submission" date="2016-10" db="EMBL/GenBank/DDBJ databases">
        <authorList>
            <person name="de Groot N.N."/>
        </authorList>
    </citation>
    <scope>NUCLEOTIDE SEQUENCE [LARGE SCALE GENOMIC DNA]</scope>
    <source>
        <strain evidence="2 3">DSM 26515</strain>
    </source>
</reference>
<accession>A0A1H6SMP1</accession>
<dbReference type="RefSeq" id="WP_139202383.1">
    <property type="nucleotide sequence ID" value="NZ_FNYC01000002.1"/>
</dbReference>
<name>A0A1H6SMP1_9GAMM</name>
<evidence type="ECO:0000313" key="2">
    <source>
        <dbReference type="EMBL" id="SEI64812.1"/>
    </source>
</evidence>
<gene>
    <name evidence="2" type="ORF">SAMN04487997_1320</name>
</gene>
<feature type="signal peptide" evidence="1">
    <location>
        <begin position="1"/>
        <end position="24"/>
    </location>
</feature>
<evidence type="ECO:0000313" key="3">
    <source>
        <dbReference type="Proteomes" id="UP000199420"/>
    </source>
</evidence>
<dbReference type="AlphaFoldDB" id="A0A1H6SMP1"/>
<dbReference type="Proteomes" id="UP000199420">
    <property type="component" value="Unassembled WGS sequence"/>
</dbReference>
<dbReference type="OrthoDB" id="9792366at2"/>
<dbReference type="STRING" id="529704.SAMN02927913_1235"/>
<organism evidence="2 3">
    <name type="scientific">Frateuria terrea</name>
    <dbReference type="NCBI Taxonomy" id="529704"/>
    <lineage>
        <taxon>Bacteria</taxon>
        <taxon>Pseudomonadati</taxon>
        <taxon>Pseudomonadota</taxon>
        <taxon>Gammaproteobacteria</taxon>
        <taxon>Lysobacterales</taxon>
        <taxon>Rhodanobacteraceae</taxon>
        <taxon>Frateuria</taxon>
    </lineage>
</organism>
<proteinExistence type="predicted"/>
<feature type="chain" id="PRO_5011616590" evidence="1">
    <location>
        <begin position="25"/>
        <end position="220"/>
    </location>
</feature>
<keyword evidence="3" id="KW-1185">Reference proteome</keyword>
<sequence>MKPSTCLSAAILAATLAAATPTMAATPPAMAMHNQGPASAVPAAPKLDAAMRSLWHGHAVHTRAYALAVHAHDGAKAKAAADAVVANAKQIAAAVGGFYGKPAGARMLQLLAGHWGGVKALTDARAANDSAAERKAMADLQSNVTAIARFLSGANPNLPEGAVQGLMATHVAHHATQIQQIMAGDMKGEQSTWQAVQAHMDVISDALAGAIAKQFPAKAA</sequence>